<protein>
    <submittedName>
        <fullName evidence="2">Putative secreted peptide</fullName>
    </submittedName>
</protein>
<organism evidence="2">
    <name type="scientific">Anopheles braziliensis</name>
    <dbReference type="NCBI Taxonomy" id="58242"/>
    <lineage>
        <taxon>Eukaryota</taxon>
        <taxon>Metazoa</taxon>
        <taxon>Ecdysozoa</taxon>
        <taxon>Arthropoda</taxon>
        <taxon>Hexapoda</taxon>
        <taxon>Insecta</taxon>
        <taxon>Pterygota</taxon>
        <taxon>Neoptera</taxon>
        <taxon>Endopterygota</taxon>
        <taxon>Diptera</taxon>
        <taxon>Nematocera</taxon>
        <taxon>Culicoidea</taxon>
        <taxon>Culicidae</taxon>
        <taxon>Anophelinae</taxon>
        <taxon>Anopheles</taxon>
    </lineage>
</organism>
<evidence type="ECO:0000256" key="1">
    <source>
        <dbReference type="SAM" id="SignalP"/>
    </source>
</evidence>
<evidence type="ECO:0000313" key="2">
    <source>
        <dbReference type="EMBL" id="MBW33063.1"/>
    </source>
</evidence>
<name>A0A2M3ZWY7_9DIPT</name>
<reference evidence="2" key="1">
    <citation type="submission" date="2018-01" db="EMBL/GenBank/DDBJ databases">
        <title>An insight into the sialome of Amazonian anophelines.</title>
        <authorList>
            <person name="Ribeiro J.M."/>
            <person name="Scarpassa V."/>
            <person name="Calvo E."/>
        </authorList>
    </citation>
    <scope>NUCLEOTIDE SEQUENCE</scope>
    <source>
        <tissue evidence="2">Salivary glands</tissue>
    </source>
</reference>
<dbReference type="EMBL" id="GGFM01012312">
    <property type="protein sequence ID" value="MBW33063.1"/>
    <property type="molecule type" value="Transcribed_RNA"/>
</dbReference>
<keyword evidence="1" id="KW-0732">Signal</keyword>
<feature type="chain" id="PRO_5014954104" evidence="1">
    <location>
        <begin position="19"/>
        <end position="79"/>
    </location>
</feature>
<dbReference type="AlphaFoldDB" id="A0A2M3ZWY7"/>
<accession>A0A2M3ZWY7</accession>
<proteinExistence type="predicted"/>
<sequence length="79" mass="8495">MSAIYSGLFLCAFGLTTGREGSECIAPMRDRCDWVWPNCGDPAPHPPPNILTGSTNTQCLSGPETAIIFVPSHKTNDKT</sequence>
<feature type="signal peptide" evidence="1">
    <location>
        <begin position="1"/>
        <end position="18"/>
    </location>
</feature>